<name>A0A219ARZ0_METCM</name>
<reference evidence="1 2" key="1">
    <citation type="journal article" date="2016" name="PLoS Pathog.">
        <title>Biosynthesis of antibiotic leucinostatins in bio-control fungus Purpureocillium lilacinum and their inhibition on phytophthora revealed by genome mining.</title>
        <authorList>
            <person name="Wang G."/>
            <person name="Liu Z."/>
            <person name="Lin R."/>
            <person name="Li E."/>
            <person name="Mao Z."/>
            <person name="Ling J."/>
            <person name="Yang Y."/>
            <person name="Yin W.B."/>
            <person name="Xie B."/>
        </authorList>
    </citation>
    <scope>NUCLEOTIDE SEQUENCE [LARGE SCALE GENOMIC DNA]</scope>
    <source>
        <strain evidence="1">170</strain>
    </source>
</reference>
<dbReference type="EMBL" id="LSBJ02000001">
    <property type="protein sequence ID" value="OWT43553.1"/>
    <property type="molecule type" value="Genomic_DNA"/>
</dbReference>
<dbReference type="GeneID" id="33937409"/>
<protein>
    <submittedName>
        <fullName evidence="1">Uncharacterized protein</fullName>
    </submittedName>
</protein>
<accession>A0A219ARZ0</accession>
<dbReference type="Proteomes" id="UP000078397">
    <property type="component" value="Unassembled WGS sequence"/>
</dbReference>
<evidence type="ECO:0000313" key="1">
    <source>
        <dbReference type="EMBL" id="OWT43553.1"/>
    </source>
</evidence>
<dbReference type="AlphaFoldDB" id="A0A219ARZ0"/>
<keyword evidence="2" id="KW-1185">Reference proteome</keyword>
<sequence>MFGMERDGVYQGRDRLVAPPGFGFAQKVTPSKAISHFTLFDDVAICPAHSLLIRLSTSMSMSKLDSSLANNALLYQVSQSS</sequence>
<gene>
    <name evidence="1" type="ORF">VFPPC_18720</name>
</gene>
<comment type="caution">
    <text evidence="1">The sequence shown here is derived from an EMBL/GenBank/DDBJ whole genome shotgun (WGS) entry which is preliminary data.</text>
</comment>
<evidence type="ECO:0000313" key="2">
    <source>
        <dbReference type="Proteomes" id="UP000078397"/>
    </source>
</evidence>
<proteinExistence type="predicted"/>
<dbReference type="KEGG" id="pchm:VFPPC_18720"/>
<dbReference type="RefSeq" id="XP_022285967.1">
    <property type="nucleotide sequence ID" value="XM_022430289.1"/>
</dbReference>
<organism evidence="1 2">
    <name type="scientific">Pochonia chlamydosporia 170</name>
    <dbReference type="NCBI Taxonomy" id="1380566"/>
    <lineage>
        <taxon>Eukaryota</taxon>
        <taxon>Fungi</taxon>
        <taxon>Dikarya</taxon>
        <taxon>Ascomycota</taxon>
        <taxon>Pezizomycotina</taxon>
        <taxon>Sordariomycetes</taxon>
        <taxon>Hypocreomycetidae</taxon>
        <taxon>Hypocreales</taxon>
        <taxon>Clavicipitaceae</taxon>
        <taxon>Pochonia</taxon>
    </lineage>
</organism>